<organism evidence="1">
    <name type="scientific">Siphoviridae sp. ctQ0C17</name>
    <dbReference type="NCBI Taxonomy" id="2826325"/>
    <lineage>
        <taxon>Viruses</taxon>
        <taxon>Duplodnaviria</taxon>
        <taxon>Heunggongvirae</taxon>
        <taxon>Uroviricota</taxon>
        <taxon>Caudoviricetes</taxon>
    </lineage>
</organism>
<sequence length="38" mass="4509">MLPSVYLSLDRQEKAFIIASIQIKIDHEKKEYQKMARS</sequence>
<protein>
    <submittedName>
        <fullName evidence="1">Uncharacterized protein</fullName>
    </submittedName>
</protein>
<evidence type="ECO:0000313" key="1">
    <source>
        <dbReference type="EMBL" id="DAD92267.1"/>
    </source>
</evidence>
<accession>A0A8S5NDX4</accession>
<proteinExistence type="predicted"/>
<dbReference type="EMBL" id="BK015131">
    <property type="protein sequence ID" value="DAD92267.1"/>
    <property type="molecule type" value="Genomic_DNA"/>
</dbReference>
<name>A0A8S5NDX4_9CAUD</name>
<reference evidence="1" key="1">
    <citation type="journal article" date="2021" name="Proc. Natl. Acad. Sci. U.S.A.">
        <title>A Catalog of Tens of Thousands of Viruses from Human Metagenomes Reveals Hidden Associations with Chronic Diseases.</title>
        <authorList>
            <person name="Tisza M.J."/>
            <person name="Buck C.B."/>
        </authorList>
    </citation>
    <scope>NUCLEOTIDE SEQUENCE</scope>
    <source>
        <strain evidence="1">CtQ0C17</strain>
    </source>
</reference>